<reference evidence="1" key="1">
    <citation type="submission" date="2016-04" db="EMBL/GenBank/DDBJ databases">
        <title>Exploring the genomic information of specific uncultured soil bacteria through a new metagenomic library-based strategy.</title>
        <authorList>
            <person name="Liu Y."/>
            <person name="Zhang R."/>
        </authorList>
    </citation>
    <scope>NUCLEOTIDE SEQUENCE</scope>
</reference>
<name>A0A0N9HQR6_9BACT</name>
<dbReference type="EMBL" id="KT342857">
    <property type="protein sequence ID" value="ALG05276.2"/>
    <property type="molecule type" value="Genomic_DNA"/>
</dbReference>
<protein>
    <submittedName>
        <fullName evidence="1">Uncharacterized protein</fullName>
    </submittedName>
</protein>
<gene>
    <name evidence="1" type="ORF">5G12_017</name>
</gene>
<evidence type="ECO:0000313" key="1">
    <source>
        <dbReference type="EMBL" id="ALG05276.2"/>
    </source>
</evidence>
<organism evidence="1">
    <name type="scientific">uncultured bacterium 5G12</name>
    <dbReference type="NCBI Taxonomy" id="1701325"/>
    <lineage>
        <taxon>Bacteria</taxon>
        <taxon>environmental samples</taxon>
    </lineage>
</organism>
<sequence>MRRSRFGYGAVTLCGVQFHALRLRQHFVTHRPAGRRINSSPTTLT</sequence>
<accession>A0A0N9HQR6</accession>
<proteinExistence type="predicted"/>
<dbReference type="AlphaFoldDB" id="A0A0N9HQR6"/>